<evidence type="ECO:0000256" key="2">
    <source>
        <dbReference type="ARBA" id="ARBA00022448"/>
    </source>
</evidence>
<evidence type="ECO:0000256" key="4">
    <source>
        <dbReference type="ARBA" id="ARBA00022741"/>
    </source>
</evidence>
<dbReference type="PROSITE" id="PS00211">
    <property type="entry name" value="ABC_TRANSPORTER_1"/>
    <property type="match status" value="1"/>
</dbReference>
<dbReference type="GO" id="GO:0140359">
    <property type="term" value="F:ABC-type transporter activity"/>
    <property type="evidence" value="ECO:0007669"/>
    <property type="project" value="InterPro"/>
</dbReference>
<evidence type="ECO:0000256" key="3">
    <source>
        <dbReference type="ARBA" id="ARBA00022475"/>
    </source>
</evidence>
<dbReference type="SUPFAM" id="SSF50331">
    <property type="entry name" value="MOP-like"/>
    <property type="match status" value="1"/>
</dbReference>
<dbReference type="GO" id="GO:0008643">
    <property type="term" value="P:carbohydrate transport"/>
    <property type="evidence" value="ECO:0007669"/>
    <property type="project" value="InterPro"/>
</dbReference>
<dbReference type="InterPro" id="IPR012340">
    <property type="entry name" value="NA-bd_OB-fold"/>
</dbReference>
<dbReference type="InterPro" id="IPR013611">
    <property type="entry name" value="Transp-assoc_OB_typ2"/>
</dbReference>
<organism evidence="9 10">
    <name type="scientific">Pseudotabrizicola algicola</name>
    <dbReference type="NCBI Taxonomy" id="2709381"/>
    <lineage>
        <taxon>Bacteria</taxon>
        <taxon>Pseudomonadati</taxon>
        <taxon>Pseudomonadota</taxon>
        <taxon>Alphaproteobacteria</taxon>
        <taxon>Rhodobacterales</taxon>
        <taxon>Paracoccaceae</taxon>
        <taxon>Pseudotabrizicola</taxon>
    </lineage>
</organism>
<dbReference type="Gene3D" id="2.40.50.140">
    <property type="entry name" value="Nucleic acid-binding proteins"/>
    <property type="match status" value="1"/>
</dbReference>
<dbReference type="PROSITE" id="PS50893">
    <property type="entry name" value="ABC_TRANSPORTER_2"/>
    <property type="match status" value="1"/>
</dbReference>
<evidence type="ECO:0000256" key="7">
    <source>
        <dbReference type="ARBA" id="ARBA00023136"/>
    </source>
</evidence>
<dbReference type="InterPro" id="IPR015855">
    <property type="entry name" value="ABC_transpr_MalK-like"/>
</dbReference>
<dbReference type="SMART" id="SM00382">
    <property type="entry name" value="AAA"/>
    <property type="match status" value="1"/>
</dbReference>
<dbReference type="InterPro" id="IPR008995">
    <property type="entry name" value="Mo/tungstate-bd_C_term_dom"/>
</dbReference>
<dbReference type="GO" id="GO:0005524">
    <property type="term" value="F:ATP binding"/>
    <property type="evidence" value="ECO:0007669"/>
    <property type="project" value="UniProtKB-KW"/>
</dbReference>
<dbReference type="Pfam" id="PF08402">
    <property type="entry name" value="TOBE_2"/>
    <property type="match status" value="1"/>
</dbReference>
<dbReference type="AlphaFoldDB" id="A0A6B3RML1"/>
<gene>
    <name evidence="9" type="ORF">G3572_10775</name>
</gene>
<dbReference type="InterPro" id="IPR047641">
    <property type="entry name" value="ABC_transpr_MalK/UgpC-like"/>
</dbReference>
<evidence type="ECO:0000256" key="5">
    <source>
        <dbReference type="ARBA" id="ARBA00022840"/>
    </source>
</evidence>
<dbReference type="GO" id="GO:0055052">
    <property type="term" value="C:ATP-binding cassette (ABC) transporter complex, substrate-binding subunit-containing"/>
    <property type="evidence" value="ECO:0007669"/>
    <property type="project" value="TreeGrafter"/>
</dbReference>
<keyword evidence="3" id="KW-1003">Cell membrane</keyword>
<dbReference type="Proteomes" id="UP000481421">
    <property type="component" value="Unassembled WGS sequence"/>
</dbReference>
<sequence>MANVDFRAVTKSFGAFTALHGLDLSIKAGEFVALLGPSGCGKTTTLRMLAGLEFPTTGDIIIGDRRVNDLPPGERDIAMVFQSYALYPHMTVAENIAYPLKKRGVPKAERGPMVARTAEMLHLTALLDRKPKQLSGGQQQRVALGRALIRDPKVFLLDEPLSNLDAKLRGQLRAELIELHRRLGRTMVYVTHDQLEAMTMADRIAIMEGGNLQQFAPPAEVYARPANRFVAGFIGTPGMTLIDGTLVQEGGGWVFESQSLRLSVPPLAAHAAAGPAAFGIRPEDVHLGSGDLSGEVVLTEATGHETIVTVALSADIRVIARIAGTPPLRIGDRVPVRLDAARAHLFAAGPHGTRLNHPSGAVGAGEITDIAAPLRVVSKGVVS</sequence>
<comment type="caution">
    <text evidence="9">The sequence shown here is derived from an EMBL/GenBank/DDBJ whole genome shotgun (WGS) entry which is preliminary data.</text>
</comment>
<evidence type="ECO:0000313" key="9">
    <source>
        <dbReference type="EMBL" id="NEX46691.1"/>
    </source>
</evidence>
<accession>A0A6B3RML1</accession>
<keyword evidence="10" id="KW-1185">Reference proteome</keyword>
<dbReference type="EMBL" id="JAAIKE010000003">
    <property type="protein sequence ID" value="NEX46691.1"/>
    <property type="molecule type" value="Genomic_DNA"/>
</dbReference>
<dbReference type="FunFam" id="3.40.50.300:FF:000042">
    <property type="entry name" value="Maltose/maltodextrin ABC transporter, ATP-binding protein"/>
    <property type="match status" value="1"/>
</dbReference>
<reference evidence="9 10" key="1">
    <citation type="submission" date="2020-02" db="EMBL/GenBank/DDBJ databases">
        <title>Rhodobacter algicola sp. nov., isolated from microalga culture.</title>
        <authorList>
            <person name="Park C.-Y."/>
        </authorList>
    </citation>
    <scope>NUCLEOTIDE SEQUENCE [LARGE SCALE GENOMIC DNA]</scope>
    <source>
        <strain evidence="9 10">ETT8</strain>
    </source>
</reference>
<evidence type="ECO:0000259" key="8">
    <source>
        <dbReference type="PROSITE" id="PS50893"/>
    </source>
</evidence>
<dbReference type="CDD" id="cd03301">
    <property type="entry name" value="ABC_MalK_N"/>
    <property type="match status" value="1"/>
</dbReference>
<keyword evidence="4" id="KW-0547">Nucleotide-binding</keyword>
<dbReference type="RefSeq" id="WP_164611641.1">
    <property type="nucleotide sequence ID" value="NZ_JAAIKE010000003.1"/>
</dbReference>
<dbReference type="InterPro" id="IPR003593">
    <property type="entry name" value="AAA+_ATPase"/>
</dbReference>
<evidence type="ECO:0000256" key="6">
    <source>
        <dbReference type="ARBA" id="ARBA00022967"/>
    </source>
</evidence>
<keyword evidence="7" id="KW-0472">Membrane</keyword>
<proteinExistence type="inferred from homology"/>
<name>A0A6B3RML1_9RHOB</name>
<evidence type="ECO:0000313" key="10">
    <source>
        <dbReference type="Proteomes" id="UP000481421"/>
    </source>
</evidence>
<dbReference type="PANTHER" id="PTHR43875:SF15">
    <property type="entry name" value="TREHALOSE IMPORT ATP-BINDING PROTEIN SUGC"/>
    <property type="match status" value="1"/>
</dbReference>
<dbReference type="Gene3D" id="2.40.50.100">
    <property type="match status" value="1"/>
</dbReference>
<dbReference type="PANTHER" id="PTHR43875">
    <property type="entry name" value="MALTODEXTRIN IMPORT ATP-BINDING PROTEIN MSMX"/>
    <property type="match status" value="1"/>
</dbReference>
<dbReference type="SUPFAM" id="SSF52540">
    <property type="entry name" value="P-loop containing nucleoside triphosphate hydrolases"/>
    <property type="match status" value="1"/>
</dbReference>
<dbReference type="InterPro" id="IPR017871">
    <property type="entry name" value="ABC_transporter-like_CS"/>
</dbReference>
<comment type="similarity">
    <text evidence="1">Belongs to the ABC transporter superfamily.</text>
</comment>
<dbReference type="Pfam" id="PF00005">
    <property type="entry name" value="ABC_tran"/>
    <property type="match status" value="1"/>
</dbReference>
<feature type="domain" description="ABC transporter" evidence="8">
    <location>
        <begin position="4"/>
        <end position="234"/>
    </location>
</feature>
<keyword evidence="6" id="KW-1278">Translocase</keyword>
<dbReference type="InterPro" id="IPR003439">
    <property type="entry name" value="ABC_transporter-like_ATP-bd"/>
</dbReference>
<keyword evidence="2" id="KW-0813">Transport</keyword>
<dbReference type="GO" id="GO:0016887">
    <property type="term" value="F:ATP hydrolysis activity"/>
    <property type="evidence" value="ECO:0007669"/>
    <property type="project" value="InterPro"/>
</dbReference>
<keyword evidence="5 9" id="KW-0067">ATP-binding</keyword>
<protein>
    <submittedName>
        <fullName evidence="9">ABC transporter ATP-binding protein</fullName>
    </submittedName>
</protein>
<dbReference type="InterPro" id="IPR027417">
    <property type="entry name" value="P-loop_NTPase"/>
</dbReference>
<dbReference type="Gene3D" id="3.40.50.300">
    <property type="entry name" value="P-loop containing nucleotide triphosphate hydrolases"/>
    <property type="match status" value="1"/>
</dbReference>
<evidence type="ECO:0000256" key="1">
    <source>
        <dbReference type="ARBA" id="ARBA00005417"/>
    </source>
</evidence>